<evidence type="ECO:0000313" key="2">
    <source>
        <dbReference type="EMBL" id="AGO84712.2"/>
    </source>
</evidence>
<accession>S4W2I2</accession>
<feature type="transmembrane region" description="Helical" evidence="1">
    <location>
        <begin position="81"/>
        <end position="102"/>
    </location>
</feature>
<feature type="transmembrane region" description="Helical" evidence="1">
    <location>
        <begin position="39"/>
        <end position="60"/>
    </location>
</feature>
<name>S4W2I2_9VIRU</name>
<evidence type="ECO:0000256" key="1">
    <source>
        <dbReference type="SAM" id="Phobius"/>
    </source>
</evidence>
<dbReference type="EMBL" id="KC977571">
    <property type="protein sequence ID" value="AGO84712.2"/>
    <property type="molecule type" value="Genomic_DNA"/>
</dbReference>
<dbReference type="KEGG" id="vg:16606499"/>
<dbReference type="RefSeq" id="YP_008437785.2">
    <property type="nucleotide sequence ID" value="NC_022098.1"/>
</dbReference>
<evidence type="ECO:0000313" key="3">
    <source>
        <dbReference type="Proteomes" id="UP000204584"/>
    </source>
</evidence>
<protein>
    <submittedName>
        <fullName evidence="2">Uncharacterized protein</fullName>
    </submittedName>
</protein>
<dbReference type="GeneID" id="16606499"/>
<gene>
    <name evidence="2" type="ORF">psal_cds_731</name>
</gene>
<keyword evidence="1" id="KW-1133">Transmembrane helix</keyword>
<dbReference type="Proteomes" id="UP000204584">
    <property type="component" value="Segment"/>
</dbReference>
<keyword evidence="1" id="KW-0472">Membrane</keyword>
<keyword evidence="3" id="KW-1185">Reference proteome</keyword>
<proteinExistence type="predicted"/>
<feature type="transmembrane region" description="Helical" evidence="1">
    <location>
        <begin position="114"/>
        <end position="132"/>
    </location>
</feature>
<organism evidence="2 3">
    <name type="scientific">Pandoravirus salinus</name>
    <dbReference type="NCBI Taxonomy" id="1349410"/>
    <lineage>
        <taxon>Viruses</taxon>
        <taxon>Pandoravirus</taxon>
    </lineage>
</organism>
<keyword evidence="1" id="KW-0812">Transmembrane</keyword>
<reference evidence="2 3" key="1">
    <citation type="journal article" date="2013" name="Science">
        <title>Pandoraviruses: amoeba viruses with genomes up to 2.5 Mb reaching that of parasitic eukaryotes.</title>
        <authorList>
            <person name="Philippe N."/>
            <person name="Legendre M."/>
            <person name="Doutre G."/>
            <person name="Coute Y."/>
            <person name="Poirot O."/>
            <person name="Lescot M."/>
            <person name="Arslan D."/>
            <person name="Seltzer V."/>
            <person name="Bertaux L."/>
            <person name="Bruley C."/>
            <person name="Garin J."/>
            <person name="Claverie J.M."/>
            <person name="Abergel C."/>
        </authorList>
    </citation>
    <scope>NUCLEOTIDE SEQUENCE [LARGE SCALE GENOMIC DNA]</scope>
</reference>
<sequence length="133" mass="13547">MAGLAAVMFGAATGATGFAAGIAATGVAVLLGPLVANFVSHWTCTATLLVLGTTAWSWAWSQIDFDTPSSPGDLSRAFSQICIVTAAVGYATACTTALGASILWNSAIPGARDYALLLLCAPFIVVSFLFKIV</sequence>